<dbReference type="InterPro" id="IPR007061">
    <property type="entry name" value="MST-like"/>
</dbReference>
<comment type="caution">
    <text evidence="2">The sequence shown here is derived from an EMBL/GenBank/DDBJ whole genome shotgun (WGS) entry which is preliminary data.</text>
</comment>
<dbReference type="Pfam" id="PF04978">
    <property type="entry name" value="MST"/>
    <property type="match status" value="1"/>
</dbReference>
<dbReference type="InterPro" id="IPR034660">
    <property type="entry name" value="DinB/YfiT-like"/>
</dbReference>
<protein>
    <submittedName>
        <fullName evidence="2">DUF664 domain-containing protein</fullName>
    </submittedName>
</protein>
<evidence type="ECO:0000313" key="4">
    <source>
        <dbReference type="Proteomes" id="UP000275865"/>
    </source>
</evidence>
<dbReference type="RefSeq" id="WP_120682588.1">
    <property type="nucleotide sequence ID" value="NZ_RAZS01000012.1"/>
</dbReference>
<dbReference type="Proteomes" id="UP000271548">
    <property type="component" value="Unassembled WGS sequence"/>
</dbReference>
<accession>A0A3A9YLW1</accession>
<dbReference type="EMBL" id="RAZT01000002">
    <property type="protein sequence ID" value="RKN35467.1"/>
    <property type="molecule type" value="Genomic_DNA"/>
</dbReference>
<evidence type="ECO:0000313" key="2">
    <source>
        <dbReference type="EMBL" id="RKN35467.1"/>
    </source>
</evidence>
<proteinExistence type="predicted"/>
<dbReference type="AlphaFoldDB" id="A0A3A9YLW1"/>
<dbReference type="OrthoDB" id="2363925at2"/>
<dbReference type="NCBIfam" id="NF047843">
    <property type="entry name" value="MST_Rv0443"/>
    <property type="match status" value="1"/>
</dbReference>
<name>A0A3A9YLW1_9ACTN</name>
<evidence type="ECO:0000313" key="3">
    <source>
        <dbReference type="Proteomes" id="UP000271548"/>
    </source>
</evidence>
<reference evidence="3 4" key="1">
    <citation type="submission" date="2018-09" db="EMBL/GenBank/DDBJ databases">
        <title>Micromonospora sp. nov. MS1-9, isolated from a root of Musa sp.</title>
        <authorList>
            <person name="Kuncharoen N."/>
            <person name="Kudo T."/>
            <person name="Ohkuma M."/>
            <person name="Yuki M."/>
            <person name="Tanasupawat S."/>
        </authorList>
    </citation>
    <scope>NUCLEOTIDE SEQUENCE [LARGE SCALE GENOMIC DNA]</scope>
    <source>
        <strain evidence="2 4">MS1-9</strain>
        <strain evidence="1 3">NGC1-4</strain>
    </source>
</reference>
<organism evidence="2 4">
    <name type="scientific">Micromonospora musae</name>
    <dbReference type="NCBI Taxonomy" id="1894970"/>
    <lineage>
        <taxon>Bacteria</taxon>
        <taxon>Bacillati</taxon>
        <taxon>Actinomycetota</taxon>
        <taxon>Actinomycetes</taxon>
        <taxon>Micromonosporales</taxon>
        <taxon>Micromonosporaceae</taxon>
        <taxon>Micromonospora</taxon>
    </lineage>
</organism>
<keyword evidence="3" id="KW-1185">Reference proteome</keyword>
<dbReference type="EMBL" id="RAZS01000012">
    <property type="protein sequence ID" value="RKN14938.1"/>
    <property type="molecule type" value="Genomic_DNA"/>
</dbReference>
<sequence length="170" mass="18653">MDASDLLIEAYDRLPDLVRGAVDGLGPEQLHQAPRRGANSVGWLVWHLTRIQDDHLADVIGTEQIWVTGDWAGRFGLADADPSDTGYGHTPEQVAAVRPENARALLDYYDAVHARTRRFLAGLHADDLDRVVDTSWDPPVTLGVRLVSVIDDDLQHVGQAAYLRGLIEAG</sequence>
<evidence type="ECO:0000313" key="1">
    <source>
        <dbReference type="EMBL" id="RKN14938.1"/>
    </source>
</evidence>
<dbReference type="SUPFAM" id="SSF109854">
    <property type="entry name" value="DinB/YfiT-like putative metalloenzymes"/>
    <property type="match status" value="1"/>
</dbReference>
<dbReference type="Gene3D" id="1.20.120.450">
    <property type="entry name" value="dinb family like domain"/>
    <property type="match status" value="1"/>
</dbReference>
<gene>
    <name evidence="2" type="ORF">D7044_04715</name>
    <name evidence="1" type="ORF">D7147_27030</name>
</gene>
<dbReference type="Proteomes" id="UP000275865">
    <property type="component" value="Unassembled WGS sequence"/>
</dbReference>